<name>A0A3B0MNN3_THEAN</name>
<sequence>MVIEYENGFVLNRTSTDDGVIDSSDISSDYDEEESIINHVNRHLELITRDQDGNYVDVPLDLHTSFVKNGRFNADLFPGSKLEMIKWSYEEVHRHEGGDYPIRLEVNDDGFLLYYLYKCVSLTKEWNSWLQKSINYPSFFKFYSFPDRNIAEEYLRSANNEGAPRNRVGGSPPSKLGLAEPTEYILSGIPTMMTDKTSNECIRPLFYNLPREQIDDFRRMAEDYETSLLDYDIEHLEYSKFRYPFIPNSNTNVIKIFEKIMVLKNDDEKLVEFEVDIFTKIIKISTLKNDYEFNYSELENGETPTRRTIEIVQNHNNMEYRQSCIRGNDRITRIWEEVIRIMNNRRR</sequence>
<dbReference type="VEuPathDB" id="PiroplasmaDB:TA12270"/>
<accession>A0A3B0MNN3</accession>
<dbReference type="AlphaFoldDB" id="A0A3B0MNN3"/>
<evidence type="ECO:0000313" key="1">
    <source>
        <dbReference type="EMBL" id="SVP91727.1"/>
    </source>
</evidence>
<protein>
    <submittedName>
        <fullName evidence="1">Uncharacterized protein</fullName>
    </submittedName>
</protein>
<organism evidence="1">
    <name type="scientific">Theileria annulata</name>
    <dbReference type="NCBI Taxonomy" id="5874"/>
    <lineage>
        <taxon>Eukaryota</taxon>
        <taxon>Sar</taxon>
        <taxon>Alveolata</taxon>
        <taxon>Apicomplexa</taxon>
        <taxon>Aconoidasida</taxon>
        <taxon>Piroplasmida</taxon>
        <taxon>Theileriidae</taxon>
        <taxon>Theileria</taxon>
    </lineage>
</organism>
<reference evidence="1" key="1">
    <citation type="submission" date="2018-07" db="EMBL/GenBank/DDBJ databases">
        <authorList>
            <person name="Quirk P.G."/>
            <person name="Krulwich T.A."/>
        </authorList>
    </citation>
    <scope>NUCLEOTIDE SEQUENCE</scope>
    <source>
        <strain evidence="1">Anand</strain>
    </source>
</reference>
<gene>
    <name evidence="1" type="ORF">TAT_000189900</name>
</gene>
<dbReference type="EMBL" id="UIVT01000002">
    <property type="protein sequence ID" value="SVP91727.1"/>
    <property type="molecule type" value="Genomic_DNA"/>
</dbReference>
<proteinExistence type="predicted"/>